<dbReference type="GO" id="GO:0098797">
    <property type="term" value="C:plasma membrane protein complex"/>
    <property type="evidence" value="ECO:0007669"/>
    <property type="project" value="TreeGrafter"/>
</dbReference>
<evidence type="ECO:0000313" key="4">
    <source>
        <dbReference type="EMBL" id="KAK3234254.1"/>
    </source>
</evidence>
<keyword evidence="2" id="KW-0677">Repeat</keyword>
<dbReference type="Gene3D" id="1.10.238.10">
    <property type="entry name" value="EF-hand"/>
    <property type="match status" value="1"/>
</dbReference>
<dbReference type="Pfam" id="PF13499">
    <property type="entry name" value="EF-hand_7"/>
    <property type="match status" value="1"/>
</dbReference>
<proteinExistence type="predicted"/>
<dbReference type="SUPFAM" id="SSF47473">
    <property type="entry name" value="EF-hand"/>
    <property type="match status" value="1"/>
</dbReference>
<evidence type="ECO:0000259" key="3">
    <source>
        <dbReference type="PROSITE" id="PS50222"/>
    </source>
</evidence>
<dbReference type="PROSITE" id="PS50222">
    <property type="entry name" value="EF_HAND_2"/>
    <property type="match status" value="1"/>
</dbReference>
<reference evidence="4 5" key="1">
    <citation type="journal article" date="2015" name="Genome Biol. Evol.">
        <title>Comparative Genomics of a Bacterivorous Green Alga Reveals Evolutionary Causalities and Consequences of Phago-Mixotrophic Mode of Nutrition.</title>
        <authorList>
            <person name="Burns J.A."/>
            <person name="Paasch A."/>
            <person name="Narechania A."/>
            <person name="Kim E."/>
        </authorList>
    </citation>
    <scope>NUCLEOTIDE SEQUENCE [LARGE SCALE GENOMIC DNA]</scope>
    <source>
        <strain evidence="4 5">PLY_AMNH</strain>
    </source>
</reference>
<comment type="caution">
    <text evidence="4">The sequence shown here is derived from an EMBL/GenBank/DDBJ whole genome shotgun (WGS) entry which is preliminary data.</text>
</comment>
<dbReference type="PANTHER" id="PTHR46819:SF1">
    <property type="entry name" value="EF-HAND CALCIUM-BINDING DOMAIN-CONTAINING PROTEIN 7"/>
    <property type="match status" value="1"/>
</dbReference>
<dbReference type="AlphaFoldDB" id="A0AAE0BE22"/>
<dbReference type="PANTHER" id="PTHR46819">
    <property type="entry name" value="EF-HAND CALCIUM-BINDING DOMAIN-CONTAINING PROTEIN 7"/>
    <property type="match status" value="1"/>
</dbReference>
<dbReference type="GO" id="GO:0005509">
    <property type="term" value="F:calcium ion binding"/>
    <property type="evidence" value="ECO:0007669"/>
    <property type="project" value="InterPro"/>
</dbReference>
<sequence>MGKKARGKARPKRVDIIEKDGSATGDFERVLRDIFDRFDADKDEKLSQEELNCFARACNDGVPFSADELSEIVTYFDVDEGNRLTFQGFKELMVTQSCSRPEDTWRDLERLGYDNNLEHCDSMSSSASSSSDMPLEKEKLAQYLNSVKAARESSDPSAIQGVIDELSTCEHKDHSLVQRLLSDLKL</sequence>
<dbReference type="EMBL" id="LGRX02035526">
    <property type="protein sequence ID" value="KAK3234254.1"/>
    <property type="molecule type" value="Genomic_DNA"/>
</dbReference>
<dbReference type="InterPro" id="IPR052266">
    <property type="entry name" value="Miro-EF-hand_domain"/>
</dbReference>
<evidence type="ECO:0000313" key="5">
    <source>
        <dbReference type="Proteomes" id="UP001190700"/>
    </source>
</evidence>
<organism evidence="4 5">
    <name type="scientific">Cymbomonas tetramitiformis</name>
    <dbReference type="NCBI Taxonomy" id="36881"/>
    <lineage>
        <taxon>Eukaryota</taxon>
        <taxon>Viridiplantae</taxon>
        <taxon>Chlorophyta</taxon>
        <taxon>Pyramimonadophyceae</taxon>
        <taxon>Pyramimonadales</taxon>
        <taxon>Pyramimonadaceae</taxon>
        <taxon>Cymbomonas</taxon>
    </lineage>
</organism>
<name>A0AAE0BE22_9CHLO</name>
<accession>A0AAE0BE22</accession>
<dbReference type="InterPro" id="IPR002048">
    <property type="entry name" value="EF_hand_dom"/>
</dbReference>
<dbReference type="GO" id="GO:1903569">
    <property type="term" value="P:positive regulation of protein localization to ciliary membrane"/>
    <property type="evidence" value="ECO:0007669"/>
    <property type="project" value="TreeGrafter"/>
</dbReference>
<dbReference type="InterPro" id="IPR011992">
    <property type="entry name" value="EF-hand-dom_pair"/>
</dbReference>
<gene>
    <name evidence="4" type="ORF">CYMTET_55474</name>
</gene>
<evidence type="ECO:0000256" key="2">
    <source>
        <dbReference type="ARBA" id="ARBA00022737"/>
    </source>
</evidence>
<dbReference type="Proteomes" id="UP001190700">
    <property type="component" value="Unassembled WGS sequence"/>
</dbReference>
<protein>
    <recommendedName>
        <fullName evidence="3">EF-hand domain-containing protein</fullName>
    </recommendedName>
</protein>
<evidence type="ECO:0000256" key="1">
    <source>
        <dbReference type="ARBA" id="ARBA00022723"/>
    </source>
</evidence>
<dbReference type="GO" id="GO:0060170">
    <property type="term" value="C:ciliary membrane"/>
    <property type="evidence" value="ECO:0007669"/>
    <property type="project" value="TreeGrafter"/>
</dbReference>
<keyword evidence="5" id="KW-1185">Reference proteome</keyword>
<keyword evidence="1" id="KW-0479">Metal-binding</keyword>
<feature type="domain" description="EF-hand" evidence="3">
    <location>
        <begin position="26"/>
        <end position="61"/>
    </location>
</feature>